<dbReference type="AlphaFoldDB" id="X6MWF9"/>
<feature type="compositionally biased region" description="Polar residues" evidence="1">
    <location>
        <begin position="28"/>
        <end position="45"/>
    </location>
</feature>
<accession>X6MWF9</accession>
<feature type="region of interest" description="Disordered" evidence="1">
    <location>
        <begin position="1"/>
        <end position="46"/>
    </location>
</feature>
<feature type="non-terminal residue" evidence="2">
    <location>
        <position position="1"/>
    </location>
</feature>
<evidence type="ECO:0000313" key="3">
    <source>
        <dbReference type="Proteomes" id="UP000023152"/>
    </source>
</evidence>
<protein>
    <submittedName>
        <fullName evidence="2">Uncharacterized protein</fullName>
    </submittedName>
</protein>
<keyword evidence="3" id="KW-1185">Reference proteome</keyword>
<name>X6MWF9_RETFI</name>
<dbReference type="EMBL" id="ASPP01015095">
    <property type="protein sequence ID" value="ETO18333.1"/>
    <property type="molecule type" value="Genomic_DNA"/>
</dbReference>
<comment type="caution">
    <text evidence="2">The sequence shown here is derived from an EMBL/GenBank/DDBJ whole genome shotgun (WGS) entry which is preliminary data.</text>
</comment>
<organism evidence="2 3">
    <name type="scientific">Reticulomyxa filosa</name>
    <dbReference type="NCBI Taxonomy" id="46433"/>
    <lineage>
        <taxon>Eukaryota</taxon>
        <taxon>Sar</taxon>
        <taxon>Rhizaria</taxon>
        <taxon>Retaria</taxon>
        <taxon>Foraminifera</taxon>
        <taxon>Monothalamids</taxon>
        <taxon>Reticulomyxidae</taxon>
        <taxon>Reticulomyxa</taxon>
    </lineage>
</organism>
<reference evidence="2 3" key="1">
    <citation type="journal article" date="2013" name="Curr. Biol.">
        <title>The Genome of the Foraminiferan Reticulomyxa filosa.</title>
        <authorList>
            <person name="Glockner G."/>
            <person name="Hulsmann N."/>
            <person name="Schleicher M."/>
            <person name="Noegel A.A."/>
            <person name="Eichinger L."/>
            <person name="Gallinger C."/>
            <person name="Pawlowski J."/>
            <person name="Sierra R."/>
            <person name="Euteneuer U."/>
            <person name="Pillet L."/>
            <person name="Moustafa A."/>
            <person name="Platzer M."/>
            <person name="Groth M."/>
            <person name="Szafranski K."/>
            <person name="Schliwa M."/>
        </authorList>
    </citation>
    <scope>NUCLEOTIDE SEQUENCE [LARGE SCALE GENOMIC DNA]</scope>
</reference>
<gene>
    <name evidence="2" type="ORF">RFI_18941</name>
</gene>
<proteinExistence type="predicted"/>
<sequence length="182" mass="20688">RKSVAEWSEAKPNLPFTNPTGGTVGVSALQTPKSRTSLASNPNHTTHLKRSTDFEMEIAAKLSIQEAQFFEQLQKLGEQNDILNEKIRWKDSQIETLEKQLKQTKTADLKPTIDSQGYRYAISQCQSNWEQMCQIVQMASSQLRSIQDQFQVSSLASLVSSLNQVAQHFYITILKSKKKKRK</sequence>
<evidence type="ECO:0000313" key="2">
    <source>
        <dbReference type="EMBL" id="ETO18333.1"/>
    </source>
</evidence>
<evidence type="ECO:0000256" key="1">
    <source>
        <dbReference type="SAM" id="MobiDB-lite"/>
    </source>
</evidence>
<dbReference type="Proteomes" id="UP000023152">
    <property type="component" value="Unassembled WGS sequence"/>
</dbReference>